<reference evidence="3" key="1">
    <citation type="journal article" date="2019" name="Int. J. Syst. Evol. Microbiol.">
        <title>The Global Catalogue of Microorganisms (GCM) 10K type strain sequencing project: providing services to taxonomists for standard genome sequencing and annotation.</title>
        <authorList>
            <consortium name="The Broad Institute Genomics Platform"/>
            <consortium name="The Broad Institute Genome Sequencing Center for Infectious Disease"/>
            <person name="Wu L."/>
            <person name="Ma J."/>
        </authorList>
    </citation>
    <scope>NUCLEOTIDE SEQUENCE [LARGE SCALE GENOMIC DNA]</scope>
    <source>
        <strain evidence="3">KCTC 23707</strain>
    </source>
</reference>
<gene>
    <name evidence="2" type="ORF">ACFSMZ_05185</name>
</gene>
<feature type="signal peptide" evidence="1">
    <location>
        <begin position="1"/>
        <end position="21"/>
    </location>
</feature>
<dbReference type="RefSeq" id="WP_345097962.1">
    <property type="nucleotide sequence ID" value="NZ_BAABGS010000010.1"/>
</dbReference>
<evidence type="ECO:0000313" key="3">
    <source>
        <dbReference type="Proteomes" id="UP001597373"/>
    </source>
</evidence>
<evidence type="ECO:0000313" key="2">
    <source>
        <dbReference type="EMBL" id="MFD2259155.1"/>
    </source>
</evidence>
<dbReference type="InterPro" id="IPR009780">
    <property type="entry name" value="DUF1344"/>
</dbReference>
<proteinExistence type="predicted"/>
<accession>A0ABW5DF41</accession>
<dbReference type="Pfam" id="PF07076">
    <property type="entry name" value="DUF1344"/>
    <property type="match status" value="1"/>
</dbReference>
<comment type="caution">
    <text evidence="2">The sequence shown here is derived from an EMBL/GenBank/DDBJ whole genome shotgun (WGS) entry which is preliminary data.</text>
</comment>
<feature type="chain" id="PRO_5047227160" evidence="1">
    <location>
        <begin position="22"/>
        <end position="84"/>
    </location>
</feature>
<dbReference type="EMBL" id="JBHUIR010000019">
    <property type="protein sequence ID" value="MFD2259155.1"/>
    <property type="molecule type" value="Genomic_DNA"/>
</dbReference>
<evidence type="ECO:0000256" key="1">
    <source>
        <dbReference type="SAM" id="SignalP"/>
    </source>
</evidence>
<protein>
    <submittedName>
        <fullName evidence="2">DUF1344 domain-containing protein</fullName>
    </submittedName>
</protein>
<name>A0ABW5DF41_9HYPH</name>
<organism evidence="2 3">
    <name type="scientific">Chelativorans composti</name>
    <dbReference type="NCBI Taxonomy" id="768533"/>
    <lineage>
        <taxon>Bacteria</taxon>
        <taxon>Pseudomonadati</taxon>
        <taxon>Pseudomonadota</taxon>
        <taxon>Alphaproteobacteria</taxon>
        <taxon>Hyphomicrobiales</taxon>
        <taxon>Phyllobacteriaceae</taxon>
        <taxon>Chelativorans</taxon>
    </lineage>
</organism>
<keyword evidence="3" id="KW-1185">Reference proteome</keyword>
<sequence>MRLPALILGTALIGFSFAASAADTEGRITAVDPENMTITLSDGSTYKLPPEMDMSGLSQGDQVVIAYQVDKSGVRQITDLFIPE</sequence>
<dbReference type="Proteomes" id="UP001597373">
    <property type="component" value="Unassembled WGS sequence"/>
</dbReference>
<keyword evidence="1" id="KW-0732">Signal</keyword>